<feature type="domain" description="AMP-dependent synthetase/ligase" evidence="6">
    <location>
        <begin position="27"/>
        <end position="399"/>
    </location>
</feature>
<dbReference type="PANTHER" id="PTHR22754">
    <property type="entry name" value="DISCO-INTERACTING PROTEIN 2 DIP2 -RELATED"/>
    <property type="match status" value="1"/>
</dbReference>
<organism evidence="7 8">
    <name type="scientific">Nocardia terpenica</name>
    <dbReference type="NCBI Taxonomy" id="455432"/>
    <lineage>
        <taxon>Bacteria</taxon>
        <taxon>Bacillati</taxon>
        <taxon>Actinomycetota</taxon>
        <taxon>Actinomycetes</taxon>
        <taxon>Mycobacteriales</taxon>
        <taxon>Nocardiaceae</taxon>
        <taxon>Nocardia</taxon>
    </lineage>
</organism>
<dbReference type="SUPFAM" id="SSF56801">
    <property type="entry name" value="Acetyl-CoA synthetase-like"/>
    <property type="match status" value="1"/>
</dbReference>
<dbReference type="GO" id="GO:0005886">
    <property type="term" value="C:plasma membrane"/>
    <property type="evidence" value="ECO:0007669"/>
    <property type="project" value="TreeGrafter"/>
</dbReference>
<dbReference type="InterPro" id="IPR020845">
    <property type="entry name" value="AMP-binding_CS"/>
</dbReference>
<keyword evidence="2" id="KW-0436">Ligase</keyword>
<dbReference type="Pfam" id="PF00501">
    <property type="entry name" value="AMP-binding"/>
    <property type="match status" value="1"/>
</dbReference>
<evidence type="ECO:0000256" key="1">
    <source>
        <dbReference type="ARBA" id="ARBA00006432"/>
    </source>
</evidence>
<dbReference type="EMBL" id="LWGR01000007">
    <property type="protein sequence ID" value="KZM73364.1"/>
    <property type="molecule type" value="Genomic_DNA"/>
</dbReference>
<evidence type="ECO:0000313" key="7">
    <source>
        <dbReference type="EMBL" id="KZM73364.1"/>
    </source>
</evidence>
<comment type="caution">
    <text evidence="7">The sequence shown here is derived from an EMBL/GenBank/DDBJ whole genome shotgun (WGS) entry which is preliminary data.</text>
</comment>
<dbReference type="AlphaFoldDB" id="A0A164MHM9"/>
<evidence type="ECO:0000256" key="5">
    <source>
        <dbReference type="SAM" id="MobiDB-lite"/>
    </source>
</evidence>
<dbReference type="InterPro" id="IPR042099">
    <property type="entry name" value="ANL_N_sf"/>
</dbReference>
<dbReference type="Gene3D" id="3.40.50.12780">
    <property type="entry name" value="N-terminal domain of ligase-like"/>
    <property type="match status" value="1"/>
</dbReference>
<keyword evidence="3" id="KW-0276">Fatty acid metabolism</keyword>
<dbReference type="InterPro" id="IPR000873">
    <property type="entry name" value="AMP-dep_synth/lig_dom"/>
</dbReference>
<gene>
    <name evidence="7" type="ORF">AWN90_32445</name>
</gene>
<dbReference type="CDD" id="cd05931">
    <property type="entry name" value="FAAL"/>
    <property type="match status" value="1"/>
</dbReference>
<dbReference type="GO" id="GO:0016874">
    <property type="term" value="F:ligase activity"/>
    <property type="evidence" value="ECO:0007669"/>
    <property type="project" value="UniProtKB-KW"/>
</dbReference>
<evidence type="ECO:0000256" key="4">
    <source>
        <dbReference type="ARBA" id="ARBA00023098"/>
    </source>
</evidence>
<dbReference type="STRING" id="455432.AWN90_32445"/>
<keyword evidence="4" id="KW-0443">Lipid metabolism</keyword>
<evidence type="ECO:0000313" key="8">
    <source>
        <dbReference type="Proteomes" id="UP000076512"/>
    </source>
</evidence>
<protein>
    <recommendedName>
        <fullName evidence="6">AMP-dependent synthetase/ligase domain-containing protein</fullName>
    </recommendedName>
</protein>
<dbReference type="Gene3D" id="3.30.300.30">
    <property type="match status" value="1"/>
</dbReference>
<dbReference type="InterPro" id="IPR040097">
    <property type="entry name" value="FAAL/FAAC"/>
</dbReference>
<dbReference type="OrthoDB" id="3671040at2"/>
<feature type="compositionally biased region" description="Basic and acidic residues" evidence="5">
    <location>
        <begin position="552"/>
        <end position="568"/>
    </location>
</feature>
<comment type="similarity">
    <text evidence="1">Belongs to the ATP-dependent AMP-binding enzyme family.</text>
</comment>
<dbReference type="InterPro" id="IPR045851">
    <property type="entry name" value="AMP-bd_C_sf"/>
</dbReference>
<sequence>MSMPKTIVDALYDDTGDTGPALTFLSDGTPAGATNWSRSELLDQVERYATAFLERNVGRGDRIVLAVGPGLDFVAALYGILSIGAAAVPAFPPLRGKDADRFAAIVRDCDPALVVLDELLLPRTAALQDADHRFATLCPADVARLGTVSGVRVAAPAAETTALIQYTSGSTGQPKGVLITHENLVSNCLSIQRNVGTASGPGFSWLPPYHDMGLIGALIYPLYHGYPIVTMSPLHFVQAPLRWLAGMSHYRSVMTAAPNFALDLCVRAVAAEPVADLDLSALQSLCCGSEPVLEPVVRRFVDTFADYGLAPTAVLPCYGMAETTLFVAGKPAGTRYRVMPAPVGNGEASGPATTLAVSSGRVDPAHTVVVVDPASRRPVADGAAGEIWVSGPNVAAGYFGRPELSAEKFGATMDSEDDTGYLRTGDLGYLDGGELFVLGRIDDRIVICGRNIYPHDVEAALAAAHSWIAKVAVVGVPVDGEQRLGVLIEVRSEAAEPDLPVRAESLVRETVIRRVGINPHIIRIGGRRTVPTTTSGKLRRAEVRALLAAGRSPHESESSRGRQDVPVR</sequence>
<dbReference type="Proteomes" id="UP000076512">
    <property type="component" value="Unassembled WGS sequence"/>
</dbReference>
<feature type="region of interest" description="Disordered" evidence="5">
    <location>
        <begin position="549"/>
        <end position="568"/>
    </location>
</feature>
<dbReference type="GO" id="GO:0006633">
    <property type="term" value="P:fatty acid biosynthetic process"/>
    <property type="evidence" value="ECO:0007669"/>
    <property type="project" value="TreeGrafter"/>
</dbReference>
<dbReference type="FunFam" id="3.40.50.12780:FF:000013">
    <property type="entry name" value="Long-chain-fatty-acid--AMP ligase FadD32"/>
    <property type="match status" value="1"/>
</dbReference>
<dbReference type="GO" id="GO:0071766">
    <property type="term" value="P:Actinobacterium-type cell wall biogenesis"/>
    <property type="evidence" value="ECO:0007669"/>
    <property type="project" value="UniProtKB-ARBA"/>
</dbReference>
<accession>A0A164MHM9</accession>
<dbReference type="PANTHER" id="PTHR22754:SF32">
    <property type="entry name" value="DISCO-INTERACTING PROTEIN 2"/>
    <property type="match status" value="1"/>
</dbReference>
<dbReference type="GO" id="GO:0070566">
    <property type="term" value="F:adenylyltransferase activity"/>
    <property type="evidence" value="ECO:0007669"/>
    <property type="project" value="TreeGrafter"/>
</dbReference>
<dbReference type="PROSITE" id="PS00455">
    <property type="entry name" value="AMP_BINDING"/>
    <property type="match status" value="1"/>
</dbReference>
<evidence type="ECO:0000256" key="2">
    <source>
        <dbReference type="ARBA" id="ARBA00022598"/>
    </source>
</evidence>
<keyword evidence="8" id="KW-1185">Reference proteome</keyword>
<evidence type="ECO:0000259" key="6">
    <source>
        <dbReference type="Pfam" id="PF00501"/>
    </source>
</evidence>
<reference evidence="7 8" key="1">
    <citation type="submission" date="2016-04" db="EMBL/GenBank/DDBJ databases">
        <authorList>
            <person name="Evans L.H."/>
            <person name="Alamgir A."/>
            <person name="Owens N."/>
            <person name="Weber N.D."/>
            <person name="Virtaneva K."/>
            <person name="Barbian K."/>
            <person name="Babar A."/>
            <person name="Rosenke K."/>
        </authorList>
    </citation>
    <scope>NUCLEOTIDE SEQUENCE [LARGE SCALE GENOMIC DNA]</scope>
    <source>
        <strain evidence="7 8">IFM 0406</strain>
    </source>
</reference>
<evidence type="ECO:0000256" key="3">
    <source>
        <dbReference type="ARBA" id="ARBA00022832"/>
    </source>
</evidence>
<name>A0A164MHM9_9NOCA</name>
<proteinExistence type="inferred from homology"/>